<sequence>MKIYIYIIVVSFLVSCTSNTMYEKPKGLIPKDTMVYLLTDLFIAASARQEKNIYLKRRENYLPLVYQKFKIDSLRFYESNIYYTSKIEVYDEILKAVKRNVDTLQKKYEKELRTKDSLDAEKRKEIKDEVDTIVPTKTMRFKKNKSQFK</sequence>
<dbReference type="STRING" id="1349785.GCA_000509405_02581"/>
<dbReference type="PROSITE" id="PS51257">
    <property type="entry name" value="PROKAR_LIPOPROTEIN"/>
    <property type="match status" value="1"/>
</dbReference>
<feature type="coiled-coil region" evidence="1">
    <location>
        <begin position="87"/>
        <end position="121"/>
    </location>
</feature>
<evidence type="ECO:0000256" key="1">
    <source>
        <dbReference type="SAM" id="Coils"/>
    </source>
</evidence>
<feature type="domain" description="DUF4296" evidence="2">
    <location>
        <begin position="25"/>
        <end position="106"/>
    </location>
</feature>
<evidence type="ECO:0000313" key="4">
    <source>
        <dbReference type="Proteomes" id="UP000231564"/>
    </source>
</evidence>
<keyword evidence="4" id="KW-1185">Reference proteome</keyword>
<gene>
    <name evidence="3" type="ORF">MARIT_3021</name>
</gene>
<name>A0A2H1EDS5_9FLAO</name>
<proteinExistence type="predicted"/>
<accession>A0A2H1EDS5</accession>
<evidence type="ECO:0000313" key="3">
    <source>
        <dbReference type="EMBL" id="SFZ85028.1"/>
    </source>
</evidence>
<dbReference type="Pfam" id="PF14129">
    <property type="entry name" value="DUF4296"/>
    <property type="match status" value="1"/>
</dbReference>
<protein>
    <recommendedName>
        <fullName evidence="2">DUF4296 domain-containing protein</fullName>
    </recommendedName>
</protein>
<organism evidence="3 4">
    <name type="scientific">Tenacibaculum maritimum NCIMB 2154</name>
    <dbReference type="NCBI Taxonomy" id="1349785"/>
    <lineage>
        <taxon>Bacteria</taxon>
        <taxon>Pseudomonadati</taxon>
        <taxon>Bacteroidota</taxon>
        <taxon>Flavobacteriia</taxon>
        <taxon>Flavobacteriales</taxon>
        <taxon>Flavobacteriaceae</taxon>
        <taxon>Tenacibaculum</taxon>
    </lineage>
</organism>
<dbReference type="AlphaFoldDB" id="A0A2H1EDS5"/>
<dbReference type="Proteomes" id="UP000231564">
    <property type="component" value="Chromosome MARIT"/>
</dbReference>
<reference evidence="3 4" key="1">
    <citation type="submission" date="2016-11" db="EMBL/GenBank/DDBJ databases">
        <authorList>
            <person name="Jaros S."/>
            <person name="Januszkiewicz K."/>
            <person name="Wedrychowicz H."/>
        </authorList>
    </citation>
    <scope>NUCLEOTIDE SEQUENCE [LARGE SCALE GENOMIC DNA]</scope>
    <source>
        <strain evidence="3">NCIMB 2154T</strain>
    </source>
</reference>
<dbReference type="KEGG" id="tmar:MARIT_3021"/>
<dbReference type="InterPro" id="IPR025381">
    <property type="entry name" value="DUF4296"/>
</dbReference>
<keyword evidence="1" id="KW-0175">Coiled coil</keyword>
<dbReference type="OrthoDB" id="1525222at2"/>
<evidence type="ECO:0000259" key="2">
    <source>
        <dbReference type="Pfam" id="PF14129"/>
    </source>
</evidence>
<dbReference type="EMBL" id="LT634361">
    <property type="protein sequence ID" value="SFZ85028.1"/>
    <property type="molecule type" value="Genomic_DNA"/>
</dbReference>